<sequence length="232" mass="24854">MISAITAVIGLLLAVFGVPFVGGSSVNRTVADGAATAPASSTSAPAEMPTTGSPKLTAEPGTVPPASSRPSPPAIPKGWHRVSASDLTVAFALPDGWIQKDENDIQSTWKSPDDTHDMSIKRDTSYGSTVKAASVGQLAWYRDTDKSSMADLKAVTHPTRQNGRNALWLEIDYHYVRQSEPRKRVELFVAGKSGQVYQLLFDTAASPEKLNQQGQMFATARAQLLVDWSTPA</sequence>
<dbReference type="Proteomes" id="UP000536624">
    <property type="component" value="Unassembled WGS sequence"/>
</dbReference>
<gene>
    <name evidence="2" type="ORF">SMALB_2064</name>
</gene>
<proteinExistence type="predicted"/>
<dbReference type="AlphaFoldDB" id="A0A7X5WZX9"/>
<evidence type="ECO:0000313" key="3">
    <source>
        <dbReference type="Proteomes" id="UP000536624"/>
    </source>
</evidence>
<organism evidence="2 3">
    <name type="scientific">Streptomyces malaysiensis</name>
    <dbReference type="NCBI Taxonomy" id="92644"/>
    <lineage>
        <taxon>Bacteria</taxon>
        <taxon>Bacillati</taxon>
        <taxon>Actinomycetota</taxon>
        <taxon>Actinomycetes</taxon>
        <taxon>Kitasatosporales</taxon>
        <taxon>Streptomycetaceae</taxon>
        <taxon>Streptomyces</taxon>
        <taxon>Streptomyces violaceusniger group</taxon>
    </lineage>
</organism>
<evidence type="ECO:0000313" key="2">
    <source>
        <dbReference type="EMBL" id="NIY64111.1"/>
    </source>
</evidence>
<reference evidence="2 3" key="1">
    <citation type="submission" date="2020-02" db="EMBL/GenBank/DDBJ databases">
        <title>Streptomyces malaysiensis DSM14702 (JHCC583434, PFL_A843) Genome sequencing and assembly.</title>
        <authorList>
            <person name="Samborskyy M."/>
        </authorList>
    </citation>
    <scope>NUCLEOTIDE SEQUENCE [LARGE SCALE GENOMIC DNA]</scope>
    <source>
        <strain evidence="2 3">DSM 14702</strain>
    </source>
</reference>
<dbReference type="EMBL" id="JAALLH010000001">
    <property type="protein sequence ID" value="NIY64111.1"/>
    <property type="molecule type" value="Genomic_DNA"/>
</dbReference>
<evidence type="ECO:0000256" key="1">
    <source>
        <dbReference type="SAM" id="MobiDB-lite"/>
    </source>
</evidence>
<accession>A0A7X5WZX9</accession>
<feature type="region of interest" description="Disordered" evidence="1">
    <location>
        <begin position="36"/>
        <end position="79"/>
    </location>
</feature>
<protein>
    <submittedName>
        <fullName evidence="2">Uncharacterized protein</fullName>
    </submittedName>
</protein>
<feature type="compositionally biased region" description="Low complexity" evidence="1">
    <location>
        <begin position="36"/>
        <end position="46"/>
    </location>
</feature>
<name>A0A7X5WZX9_STRMQ</name>
<comment type="caution">
    <text evidence="2">The sequence shown here is derived from an EMBL/GenBank/DDBJ whole genome shotgun (WGS) entry which is preliminary data.</text>
</comment>